<evidence type="ECO:0000256" key="1">
    <source>
        <dbReference type="SAM" id="SignalP"/>
    </source>
</evidence>
<gene>
    <name evidence="2" type="ORF">CDG60_09380</name>
</gene>
<feature type="signal peptide" evidence="1">
    <location>
        <begin position="1"/>
        <end position="18"/>
    </location>
</feature>
<accession>A0A3B7LVF7</accession>
<feature type="chain" id="PRO_5017762008" description="Lipoprotein" evidence="1">
    <location>
        <begin position="19"/>
        <end position="173"/>
    </location>
</feature>
<protein>
    <recommendedName>
        <fullName evidence="4">Lipoprotein</fullName>
    </recommendedName>
</protein>
<dbReference type="KEGG" id="achi:CDG60_09380"/>
<keyword evidence="1" id="KW-0732">Signal</keyword>
<dbReference type="Proteomes" id="UP000263753">
    <property type="component" value="Chromosome"/>
</dbReference>
<dbReference type="AlphaFoldDB" id="A0A3B7LVF7"/>
<evidence type="ECO:0008006" key="4">
    <source>
        <dbReference type="Google" id="ProtNLM"/>
    </source>
</evidence>
<evidence type="ECO:0000313" key="2">
    <source>
        <dbReference type="EMBL" id="AXY56756.1"/>
    </source>
</evidence>
<proteinExistence type="predicted"/>
<dbReference type="PROSITE" id="PS51257">
    <property type="entry name" value="PROKAR_LIPOPROTEIN"/>
    <property type="match status" value="1"/>
</dbReference>
<organism evidence="2 3">
    <name type="scientific">Acinetobacter chinensis</name>
    <dbReference type="NCBI Taxonomy" id="2004650"/>
    <lineage>
        <taxon>Bacteria</taxon>
        <taxon>Pseudomonadati</taxon>
        <taxon>Pseudomonadota</taxon>
        <taxon>Gammaproteobacteria</taxon>
        <taxon>Moraxellales</taxon>
        <taxon>Moraxellaceae</taxon>
        <taxon>Acinetobacter</taxon>
    </lineage>
</organism>
<evidence type="ECO:0000313" key="3">
    <source>
        <dbReference type="Proteomes" id="UP000263753"/>
    </source>
</evidence>
<dbReference type="RefSeq" id="WP_087514074.1">
    <property type="nucleotide sequence ID" value="NZ_CP032134.1"/>
</dbReference>
<dbReference type="EMBL" id="CP032134">
    <property type="protein sequence ID" value="AXY56756.1"/>
    <property type="molecule type" value="Genomic_DNA"/>
</dbReference>
<reference evidence="3" key="1">
    <citation type="submission" date="2018-09" db="EMBL/GenBank/DDBJ databases">
        <title>The complete genome of Acinetobacter sp. strain WCHAc010005.</title>
        <authorList>
            <person name="Hu Y."/>
            <person name="Long H."/>
            <person name="Feng Y."/>
            <person name="Zong Z."/>
        </authorList>
    </citation>
    <scope>NUCLEOTIDE SEQUENCE [LARGE SCALE GENOMIC DNA]</scope>
    <source>
        <strain evidence="3">WCHAc010005</strain>
    </source>
</reference>
<sequence>MKILALSILFLSSFSACQSEYEPVGKHLETATFTEQISKMEDAGELPELERTDTIAGIDGDDNGIRDDIDAYIQKNFKNIDQQNAVKQFAKSMQQFILIDPGNRQAAKEASIKNSMAISCIYLRFSADTAYKTVNEIDAITTNTKKRLLASNAVDKALDGTVISEQNGEVCDE</sequence>
<name>A0A3B7LVF7_9GAMM</name>